<dbReference type="GO" id="GO:0070143">
    <property type="term" value="P:mitochondrial alanyl-tRNA aminoacylation"/>
    <property type="evidence" value="ECO:0007669"/>
    <property type="project" value="UniProtKB-UniRule"/>
</dbReference>
<evidence type="ECO:0000256" key="2">
    <source>
        <dbReference type="ARBA" id="ARBA00022555"/>
    </source>
</evidence>
<dbReference type="PANTHER" id="PTHR11777:SF9">
    <property type="entry name" value="ALANINE--TRNA LIGASE, CYTOPLASMIC"/>
    <property type="match status" value="1"/>
</dbReference>
<dbReference type="HAMAP" id="MF_00036_B">
    <property type="entry name" value="Ala_tRNA_synth_B"/>
    <property type="match status" value="1"/>
</dbReference>
<dbReference type="GO" id="GO:0005739">
    <property type="term" value="C:mitochondrion"/>
    <property type="evidence" value="ECO:0007669"/>
    <property type="project" value="UniProtKB-SubCell"/>
</dbReference>
<dbReference type="Pfam" id="PF07973">
    <property type="entry name" value="tRNA_SAD"/>
    <property type="match status" value="1"/>
</dbReference>
<dbReference type="SUPFAM" id="SSF55681">
    <property type="entry name" value="Class II aaRS and biotin synthetases"/>
    <property type="match status" value="1"/>
</dbReference>
<feature type="binding site" evidence="12">
    <location>
        <position position="598"/>
    </location>
    <ligand>
        <name>Zn(2+)</name>
        <dbReference type="ChEBI" id="CHEBI:29105"/>
    </ligand>
</feature>
<dbReference type="FunFam" id="3.30.930.10:FF:000011">
    <property type="entry name" value="Alanine--tRNA ligase, cytoplasmic"/>
    <property type="match status" value="1"/>
</dbReference>
<dbReference type="InterPro" id="IPR045864">
    <property type="entry name" value="aa-tRNA-synth_II/BPL/LPL"/>
</dbReference>
<comment type="subcellular location">
    <subcellularLocation>
        <location evidence="12">Mitochondrion</location>
    </subcellularLocation>
    <subcellularLocation>
        <location evidence="12">Cytoplasm</location>
    </subcellularLocation>
</comment>
<comment type="subunit">
    <text evidence="12">Monomer.</text>
</comment>
<dbReference type="InterPro" id="IPR018163">
    <property type="entry name" value="Thr/Ala-tRNA-synth_IIc_edit"/>
</dbReference>
<dbReference type="InterPro" id="IPR018165">
    <property type="entry name" value="Ala-tRNA-synth_IIc_core"/>
</dbReference>
<dbReference type="SUPFAM" id="SSF50447">
    <property type="entry name" value="Translation proteins"/>
    <property type="match status" value="1"/>
</dbReference>
<evidence type="ECO:0000256" key="13">
    <source>
        <dbReference type="SAM" id="Coils"/>
    </source>
</evidence>
<keyword evidence="10 12" id="KW-0030">Aminoacyl-tRNA synthetase</keyword>
<evidence type="ECO:0000256" key="6">
    <source>
        <dbReference type="ARBA" id="ARBA00022833"/>
    </source>
</evidence>
<dbReference type="EC" id="6.1.1.7" evidence="12"/>
<dbReference type="NCBIfam" id="TIGR00344">
    <property type="entry name" value="alaS"/>
    <property type="match status" value="1"/>
</dbReference>
<evidence type="ECO:0000259" key="14">
    <source>
        <dbReference type="PROSITE" id="PS50860"/>
    </source>
</evidence>
<dbReference type="OrthoDB" id="2423964at2759"/>
<evidence type="ECO:0000256" key="7">
    <source>
        <dbReference type="ARBA" id="ARBA00022840"/>
    </source>
</evidence>
<dbReference type="InterPro" id="IPR003156">
    <property type="entry name" value="DHHA1_dom"/>
</dbReference>
<dbReference type="eggNOG" id="KOG0188">
    <property type="taxonomic scope" value="Eukaryota"/>
</dbReference>
<keyword evidence="5 12" id="KW-0547">Nucleotide-binding</keyword>
<comment type="caution">
    <text evidence="15">The sequence shown here is derived from an EMBL/GenBank/DDBJ whole genome shotgun (WGS) entry which is preliminary data.</text>
</comment>
<dbReference type="GO" id="GO:0004813">
    <property type="term" value="F:alanine-tRNA ligase activity"/>
    <property type="evidence" value="ECO:0007669"/>
    <property type="project" value="UniProtKB-UniRule"/>
</dbReference>
<feature type="binding site" evidence="12">
    <location>
        <position position="602"/>
    </location>
    <ligand>
        <name>Zn(2+)</name>
        <dbReference type="ChEBI" id="CHEBI:29105"/>
    </ligand>
</feature>
<dbReference type="SUPFAM" id="SSF55186">
    <property type="entry name" value="ThrRS/AlaRS common domain"/>
    <property type="match status" value="1"/>
</dbReference>
<evidence type="ECO:0000256" key="4">
    <source>
        <dbReference type="ARBA" id="ARBA00022723"/>
    </source>
</evidence>
<feature type="domain" description="Alanyl-transfer RNA synthetases family profile" evidence="14">
    <location>
        <begin position="1"/>
        <end position="759"/>
    </location>
</feature>
<accession>A0A023B1N0</accession>
<evidence type="ECO:0000256" key="8">
    <source>
        <dbReference type="ARBA" id="ARBA00022884"/>
    </source>
</evidence>
<dbReference type="FunFam" id="3.30.980.10:FF:000004">
    <property type="entry name" value="Alanine--tRNA ligase, cytoplasmic"/>
    <property type="match status" value="1"/>
</dbReference>
<evidence type="ECO:0000256" key="10">
    <source>
        <dbReference type="ARBA" id="ARBA00023146"/>
    </source>
</evidence>
<dbReference type="RefSeq" id="XP_011132084.1">
    <property type="nucleotide sequence ID" value="XM_011133782.1"/>
</dbReference>
<organism evidence="15 16">
    <name type="scientific">Gregarina niphandrodes</name>
    <name type="common">Septate eugregarine</name>
    <dbReference type="NCBI Taxonomy" id="110365"/>
    <lineage>
        <taxon>Eukaryota</taxon>
        <taxon>Sar</taxon>
        <taxon>Alveolata</taxon>
        <taxon>Apicomplexa</taxon>
        <taxon>Conoidasida</taxon>
        <taxon>Gregarinasina</taxon>
        <taxon>Eugregarinorida</taxon>
        <taxon>Gregarinidae</taxon>
        <taxon>Gregarina</taxon>
    </lineage>
</organism>
<evidence type="ECO:0000256" key="11">
    <source>
        <dbReference type="ARBA" id="ARBA00048300"/>
    </source>
</evidence>
<keyword evidence="12" id="KW-0496">Mitochondrion</keyword>
<proteinExistence type="inferred from homology"/>
<dbReference type="VEuPathDB" id="CryptoDB:GNI_128630"/>
<feature type="binding site" evidence="12">
    <location>
        <position position="720"/>
    </location>
    <ligand>
        <name>Zn(2+)</name>
        <dbReference type="ChEBI" id="CHEBI:29105"/>
    </ligand>
</feature>
<keyword evidence="12" id="KW-0963">Cytoplasm</keyword>
<dbReference type="Gene3D" id="3.30.930.10">
    <property type="entry name" value="Bira Bifunctional Protein, Domain 2"/>
    <property type="match status" value="1"/>
</dbReference>
<dbReference type="EMBL" id="AFNH02000960">
    <property type="protein sequence ID" value="EZG48580.1"/>
    <property type="molecule type" value="Genomic_DNA"/>
</dbReference>
<protein>
    <recommendedName>
        <fullName evidence="12">Alanine--tRNA ligase</fullName>
        <ecNumber evidence="12">6.1.1.7</ecNumber>
    </recommendedName>
    <alternativeName>
        <fullName evidence="12">Alanyl-tRNA synthetase</fullName>
        <shortName evidence="12">AlaRS</shortName>
    </alternativeName>
</protein>
<dbReference type="InterPro" id="IPR018164">
    <property type="entry name" value="Ala-tRNA-synth_IIc_N"/>
</dbReference>
<dbReference type="Proteomes" id="UP000019763">
    <property type="component" value="Unassembled WGS sequence"/>
</dbReference>
<evidence type="ECO:0000256" key="5">
    <source>
        <dbReference type="ARBA" id="ARBA00022741"/>
    </source>
</evidence>
<comment type="catalytic activity">
    <reaction evidence="11 12">
        <text>tRNA(Ala) + L-alanine + ATP = L-alanyl-tRNA(Ala) + AMP + diphosphate</text>
        <dbReference type="Rhea" id="RHEA:12540"/>
        <dbReference type="Rhea" id="RHEA-COMP:9657"/>
        <dbReference type="Rhea" id="RHEA-COMP:9923"/>
        <dbReference type="ChEBI" id="CHEBI:30616"/>
        <dbReference type="ChEBI" id="CHEBI:33019"/>
        <dbReference type="ChEBI" id="CHEBI:57972"/>
        <dbReference type="ChEBI" id="CHEBI:78442"/>
        <dbReference type="ChEBI" id="CHEBI:78497"/>
        <dbReference type="ChEBI" id="CHEBI:456215"/>
        <dbReference type="EC" id="6.1.1.7"/>
    </reaction>
</comment>
<dbReference type="GO" id="GO:0005524">
    <property type="term" value="F:ATP binding"/>
    <property type="evidence" value="ECO:0007669"/>
    <property type="project" value="UniProtKB-UniRule"/>
</dbReference>
<keyword evidence="7 12" id="KW-0067">ATP-binding</keyword>
<dbReference type="PROSITE" id="PS50860">
    <property type="entry name" value="AA_TRNA_LIGASE_II_ALA"/>
    <property type="match status" value="1"/>
</dbReference>
<dbReference type="AlphaFoldDB" id="A0A023B1N0"/>
<name>A0A023B1N0_GRENI</name>
<dbReference type="PANTHER" id="PTHR11777">
    <property type="entry name" value="ALANYL-TRNA SYNTHETASE"/>
    <property type="match status" value="1"/>
</dbReference>
<dbReference type="InterPro" id="IPR009000">
    <property type="entry name" value="Transl_B-barrel_sf"/>
</dbReference>
<dbReference type="InterPro" id="IPR018162">
    <property type="entry name" value="Ala-tRNA-ligase_IIc_anticod-bd"/>
</dbReference>
<keyword evidence="6 12" id="KW-0862">Zinc</keyword>
<dbReference type="CDD" id="cd00673">
    <property type="entry name" value="AlaRS_core"/>
    <property type="match status" value="1"/>
</dbReference>
<feature type="binding site" evidence="12">
    <location>
        <position position="716"/>
    </location>
    <ligand>
        <name>Zn(2+)</name>
        <dbReference type="ChEBI" id="CHEBI:29105"/>
    </ligand>
</feature>
<evidence type="ECO:0000313" key="15">
    <source>
        <dbReference type="EMBL" id="EZG48580.1"/>
    </source>
</evidence>
<evidence type="ECO:0000256" key="12">
    <source>
        <dbReference type="HAMAP-Rule" id="MF_03133"/>
    </source>
</evidence>
<dbReference type="Gene3D" id="3.30.980.10">
    <property type="entry name" value="Threonyl-trna Synthetase, Chain A, domain 2"/>
    <property type="match status" value="1"/>
</dbReference>
<dbReference type="OMA" id="NKKDNFW"/>
<keyword evidence="13" id="KW-0175">Coiled coil</keyword>
<dbReference type="GO" id="GO:0000049">
    <property type="term" value="F:tRNA binding"/>
    <property type="evidence" value="ECO:0007669"/>
    <property type="project" value="UniProtKB-KW"/>
</dbReference>
<comment type="similarity">
    <text evidence="1">Belongs to the class-II aminoacyl-tRNA synthetase family. Alax-L subfamily.</text>
</comment>
<evidence type="ECO:0000256" key="3">
    <source>
        <dbReference type="ARBA" id="ARBA00022598"/>
    </source>
</evidence>
<keyword evidence="9 12" id="KW-0648">Protein biosynthesis</keyword>
<keyword evidence="2 12" id="KW-0820">tRNA-binding</keyword>
<dbReference type="Pfam" id="PF02272">
    <property type="entry name" value="DHHA1"/>
    <property type="match status" value="1"/>
</dbReference>
<sequence>MSSAEARTAFISFFESQGHKFWRSSPVVPYNDPTLLFVNAGMCQYKPIFLGDADLNTEFGQMKRACNTQKCIRAGGKHNDLEDVGKDVYHHTFFEMLGNWSFGDYFKELAVEFAWNCLTQVYNLEPARLYATYFGGDEKAGLQPDLEARDYWLKYLPESHVLPGSMKENFWEMGETGPCGPCSELHYDRIGGRECPELVNQDDPDVLEIWNLVFMQYNRENSGKLSPLPHPCVDTGMGLERLVSVLNDLRSNYDTDLFTSLFKKIHELCPDAPREYTGKVGSEDPERIDLAYRAIADHIRTLSIAIADGAIPSNDGRGYVLRRILRRAVRYGRQVLNAPKTGTWFSQLAGTVIESLGEAFPELREKSEKIVEVISCEEQQFNRTLDRGTALFKKAIKNLKPGDMVTGVVSFELFATYGFPVDLTEVMCEEQRLKLDLEGFEKAMEAHHLASDGGNAKKLVQHLTPEQIHRLKTEFDVEPTDDSHKYVWDADHGKGEPMEVEVKAIFDGHDFAPSCKSSAGGELFVVFDRTCFYAESGGQVGDKGYATGDGIDLVVEDTRKVGGYVLHLGRLNDGELKVGDKLTLVNDFERRGEIAKNHTGTHVLNCALRSILGEDCNQAGSIVEPKKLRFDFTSQKALTQEQISELEGTVRRIIHDEHDVDVAEVPLVQAQGIRGVRCMFGENYPDPVRVVSVGAKIPDLVSGAASGEGDVTVEFCGGTHLNNSRAIEEFVVISEESIARGIRRVVAVTGPTAHSAVADGADLSTRVHALVSKGAEHASRNDISAMKDYVNSRRENVGLLVRKECVDLLDKLTQEKAKLTKILAKQRKELAVLKADECVQMLIAGQYRWSVIVEDSLGGDVKAMEEFTNRFQDTLAVPLILLSTEPETQTPAVMATVPKSNPLNAAEWLQKAADGMTCKSGGKPATARGTISAGYDQTKWTRQAFDYASNNTQAAKHTDTQ</sequence>
<dbReference type="InterPro" id="IPR002318">
    <property type="entry name" value="Ala-tRNA-lgiase_IIc"/>
</dbReference>
<dbReference type="GeneID" id="22914505"/>
<evidence type="ECO:0000313" key="16">
    <source>
        <dbReference type="Proteomes" id="UP000019763"/>
    </source>
</evidence>
<dbReference type="GO" id="GO:0002161">
    <property type="term" value="F:aminoacyl-tRNA deacylase activity"/>
    <property type="evidence" value="ECO:0007669"/>
    <property type="project" value="TreeGrafter"/>
</dbReference>
<dbReference type="GO" id="GO:0008270">
    <property type="term" value="F:zinc ion binding"/>
    <property type="evidence" value="ECO:0007669"/>
    <property type="project" value="UniProtKB-UniRule"/>
</dbReference>
<dbReference type="InterPro" id="IPR012947">
    <property type="entry name" value="tRNA_SAD"/>
</dbReference>
<keyword evidence="4 12" id="KW-0479">Metal-binding</keyword>
<feature type="coiled-coil region" evidence="13">
    <location>
        <begin position="809"/>
        <end position="836"/>
    </location>
</feature>
<dbReference type="SMART" id="SM00863">
    <property type="entry name" value="tRNA_SAD"/>
    <property type="match status" value="1"/>
</dbReference>
<dbReference type="SUPFAM" id="SSF101353">
    <property type="entry name" value="Putative anticodon-binding domain of alanyl-tRNA synthetase (AlaRS)"/>
    <property type="match status" value="1"/>
</dbReference>
<gene>
    <name evidence="15" type="ORF">GNI_128630</name>
</gene>
<evidence type="ECO:0000256" key="9">
    <source>
        <dbReference type="ARBA" id="ARBA00022917"/>
    </source>
</evidence>
<dbReference type="PRINTS" id="PR00980">
    <property type="entry name" value="TRNASYNTHALA"/>
</dbReference>
<dbReference type="Gene3D" id="2.40.30.130">
    <property type="match status" value="1"/>
</dbReference>
<comment type="cofactor">
    <cofactor evidence="12">
        <name>Zn(2+)</name>
        <dbReference type="ChEBI" id="CHEBI:29105"/>
    </cofactor>
    <text evidence="12">Binds 1 zinc ion per subunit.</text>
</comment>
<comment type="function">
    <text evidence="12">Catalyzes the attachment of alanine to tRNA(Ala) in a two-step reaction: alanine is first activated by ATP to form Ala-AMP and then transferred to the acceptor end of tRNA(Ala). Also edits incorrectly charged tRNA(Ala) via its editing domain.</text>
</comment>
<dbReference type="InterPro" id="IPR023033">
    <property type="entry name" value="Ala_tRNA_ligase_euk/bac"/>
</dbReference>
<comment type="domain">
    <text evidence="12">Consists of three domains; the N-terminal catalytic domain, the editing domain and the C-terminal C-Ala domain. The editing domain removes incorrectly charged amino acids, while the C-Ala domain, along with tRNA(Ala), serves as a bridge to cooperatively bring together the editing and aminoacylation centers thus stimulating deacylation of misacylated tRNAs.</text>
</comment>
<reference evidence="15" key="1">
    <citation type="submission" date="2013-12" db="EMBL/GenBank/DDBJ databases">
        <authorList>
            <person name="Omoto C.K."/>
            <person name="Sibley D."/>
            <person name="Venepally P."/>
            <person name="Hadjithomas M."/>
            <person name="Karamycheva S."/>
            <person name="Brunk B."/>
            <person name="Roos D."/>
            <person name="Caler E."/>
            <person name="Lorenzi H."/>
        </authorList>
    </citation>
    <scope>NUCLEOTIDE SEQUENCE</scope>
</reference>
<keyword evidence="3 12" id="KW-0436">Ligase</keyword>
<dbReference type="Pfam" id="PF01411">
    <property type="entry name" value="tRNA-synt_2c"/>
    <property type="match status" value="1"/>
</dbReference>
<keyword evidence="8 12" id="KW-0694">RNA-binding</keyword>
<dbReference type="InterPro" id="IPR050058">
    <property type="entry name" value="Ala-tRNA_ligase"/>
</dbReference>
<keyword evidence="16" id="KW-1185">Reference proteome</keyword>
<evidence type="ECO:0000256" key="1">
    <source>
        <dbReference type="ARBA" id="ARBA00008429"/>
    </source>
</evidence>